<sequence length="393" mass="43610">MLMVLTMISTTANADPDDFFSPFVSGSYNYDSNFFRLQNDQAAMARLGTSNMAESYFQFTAGAKVNWHISRQLIKAKAEVNRTRFNKYKVLNFDGRDTMLQWDWLIGSALSGDVGVSEKTAQGSFVNIQQPINNLITLKRAFFHGGIELGAPWKLKFGVEKSDSTNSLASQNTLDSTVNTYNTGLQYQTRKGSLLELTSQMSDGRYPNRQIVGLAPVDNGYKQWDNGIQATWEPSGKIKLLGHLNYTQRRYADVPQRNFSGVTGLLSANWQVTEKTGLGLLVYRDIGVVENTTASYSVNRGVTLTASWKATDKVAFNLNVAQSRIAYTGDPGFVLSTGPAREDKLSTLQAGVSYAVLRNTNLGVILQRGVNQSNQDLLSYRFNSVMLNLRSVF</sequence>
<comment type="caution">
    <text evidence="1">The sequence shown here is derived from an EMBL/GenBank/DDBJ whole genome shotgun (WGS) entry which is preliminary data.</text>
</comment>
<dbReference type="Proteomes" id="UP000286806">
    <property type="component" value="Unassembled WGS sequence"/>
</dbReference>
<dbReference type="EMBL" id="BGOW01000027">
    <property type="protein sequence ID" value="GBL46843.1"/>
    <property type="molecule type" value="Genomic_DNA"/>
</dbReference>
<dbReference type="AlphaFoldDB" id="A0A401JGX5"/>
<keyword evidence="2" id="KW-1185">Reference proteome</keyword>
<reference evidence="1 2" key="1">
    <citation type="journal article" date="2019" name="Front. Microbiol.">
        <title>Genomes of Neutrophilic Sulfur-Oxidizing Chemolithoautotrophs Representing 9 Proteobacterial Species From 8 Genera.</title>
        <authorList>
            <person name="Watanabe T."/>
            <person name="Kojima H."/>
            <person name="Umezawa K."/>
            <person name="Hori C."/>
            <person name="Takasuka T.E."/>
            <person name="Kato Y."/>
            <person name="Fukui M."/>
        </authorList>
    </citation>
    <scope>NUCLEOTIDE SEQUENCE [LARGE SCALE GENOMIC DNA]</scope>
    <source>
        <strain evidence="1 2">TTN</strain>
    </source>
</reference>
<dbReference type="InterPro" id="IPR018759">
    <property type="entry name" value="BBP2_2"/>
</dbReference>
<protein>
    <recommendedName>
        <fullName evidence="3">Exopolysaccharide biosynthesis operon protein EpsL</fullName>
    </recommendedName>
</protein>
<proteinExistence type="predicted"/>
<accession>A0A401JGX5</accession>
<evidence type="ECO:0000313" key="1">
    <source>
        <dbReference type="EMBL" id="GBL46843.1"/>
    </source>
</evidence>
<gene>
    <name evidence="1" type="ORF">SFMTTN_2668</name>
</gene>
<dbReference type="InterPro" id="IPR017465">
    <property type="entry name" value="EpsL_proteobac"/>
</dbReference>
<name>A0A401JGX5_9PROT</name>
<dbReference type="SUPFAM" id="SSF56935">
    <property type="entry name" value="Porins"/>
    <property type="match status" value="1"/>
</dbReference>
<evidence type="ECO:0008006" key="3">
    <source>
        <dbReference type="Google" id="ProtNLM"/>
    </source>
</evidence>
<dbReference type="NCBIfam" id="TIGR03014">
    <property type="entry name" value="EpsL"/>
    <property type="match status" value="1"/>
</dbReference>
<organism evidence="1 2">
    <name type="scientific">Sulfuriferula multivorans</name>
    <dbReference type="NCBI Taxonomy" id="1559896"/>
    <lineage>
        <taxon>Bacteria</taxon>
        <taxon>Pseudomonadati</taxon>
        <taxon>Pseudomonadota</taxon>
        <taxon>Betaproteobacteria</taxon>
        <taxon>Nitrosomonadales</taxon>
        <taxon>Sulfuricellaceae</taxon>
        <taxon>Sulfuriferula</taxon>
    </lineage>
</organism>
<evidence type="ECO:0000313" key="2">
    <source>
        <dbReference type="Proteomes" id="UP000286806"/>
    </source>
</evidence>
<dbReference type="Pfam" id="PF10082">
    <property type="entry name" value="BBP2_2"/>
    <property type="match status" value="1"/>
</dbReference>